<dbReference type="InterPro" id="IPR035987">
    <property type="entry name" value="Ribosomal_uS8_sf"/>
</dbReference>
<dbReference type="SUPFAM" id="SSF56047">
    <property type="entry name" value="Ribosomal protein S8"/>
    <property type="match status" value="1"/>
</dbReference>
<dbReference type="GO" id="GO:0006412">
    <property type="term" value="P:translation"/>
    <property type="evidence" value="ECO:0007669"/>
    <property type="project" value="InterPro"/>
</dbReference>
<dbReference type="GO" id="GO:0005840">
    <property type="term" value="C:ribosome"/>
    <property type="evidence" value="ECO:0007669"/>
    <property type="project" value="UniProtKB-KW"/>
</dbReference>
<reference evidence="7" key="2">
    <citation type="submission" date="2021-03" db="EMBL/GenBank/DDBJ databases">
        <title>Alternative transmission patterns in independently acquired nutritional co-symbionts of Dictyopharidae planthoppers.</title>
        <authorList>
            <person name="Michalik A."/>
            <person name="Lukasik P."/>
        </authorList>
    </citation>
    <scope>NUCLEOTIDE SEQUENCE</scope>
    <source>
        <strain evidence="7">RANSCY</strain>
    </source>
</reference>
<comment type="similarity">
    <text evidence="1">Belongs to the universal ribosomal protein uS8 family.</text>
</comment>
<dbReference type="Pfam" id="PF00410">
    <property type="entry name" value="Ribosomal_S8"/>
    <property type="match status" value="1"/>
</dbReference>
<evidence type="ECO:0000256" key="4">
    <source>
        <dbReference type="ARBA" id="ARBA00035258"/>
    </source>
</evidence>
<dbReference type="AlphaFoldDB" id="A0A974XE42"/>
<evidence type="ECO:0000313" key="8">
    <source>
        <dbReference type="Proteomes" id="UP000663347"/>
    </source>
</evidence>
<reference evidence="7" key="1">
    <citation type="submission" date="2021-02" db="EMBL/GenBank/DDBJ databases">
        <authorList>
            <person name="Franco D."/>
        </authorList>
    </citation>
    <scope>NUCLEOTIDE SEQUENCE</scope>
    <source>
        <strain evidence="7">RANSCY</strain>
    </source>
</reference>
<dbReference type="GO" id="GO:0003735">
    <property type="term" value="F:structural constituent of ribosome"/>
    <property type="evidence" value="ECO:0007669"/>
    <property type="project" value="InterPro"/>
</dbReference>
<gene>
    <name evidence="7" type="primary">rpsH</name>
    <name evidence="7" type="ORF">JSR06_00720</name>
</gene>
<evidence type="ECO:0000256" key="3">
    <source>
        <dbReference type="ARBA" id="ARBA00023274"/>
    </source>
</evidence>
<dbReference type="GO" id="GO:1990904">
    <property type="term" value="C:ribonucleoprotein complex"/>
    <property type="evidence" value="ECO:0007669"/>
    <property type="project" value="UniProtKB-KW"/>
</dbReference>
<dbReference type="EMBL" id="CP071412">
    <property type="protein sequence ID" value="QSW37964.1"/>
    <property type="molecule type" value="Genomic_DNA"/>
</dbReference>
<organism evidence="7 8">
    <name type="scientific">Candidatus Vidania fulgoroideorum</name>
    <dbReference type="NCBI Taxonomy" id="881286"/>
    <lineage>
        <taxon>Bacteria</taxon>
        <taxon>Pseudomonadati</taxon>
        <taxon>Pseudomonadota</taxon>
        <taxon>Betaproteobacteria</taxon>
        <taxon>Candidatus Vidania</taxon>
    </lineage>
</organism>
<evidence type="ECO:0000313" key="7">
    <source>
        <dbReference type="EMBL" id="QSW37964.1"/>
    </source>
</evidence>
<dbReference type="Proteomes" id="UP000663347">
    <property type="component" value="Chromosome"/>
</dbReference>
<evidence type="ECO:0000256" key="6">
    <source>
        <dbReference type="ARBA" id="ARBA00046740"/>
    </source>
</evidence>
<name>A0A974XE42_9PROT</name>
<evidence type="ECO:0000256" key="1">
    <source>
        <dbReference type="ARBA" id="ARBA00006471"/>
    </source>
</evidence>
<evidence type="ECO:0000256" key="2">
    <source>
        <dbReference type="ARBA" id="ARBA00022980"/>
    </source>
</evidence>
<accession>A0A974XE42</accession>
<comment type="subunit">
    <text evidence="6">Part of the 30S ribosomal subunit. Contacts proteins S5 and S12.</text>
</comment>
<proteinExistence type="inferred from homology"/>
<protein>
    <recommendedName>
        <fullName evidence="4">Small ribosomal subunit protein uS8</fullName>
    </recommendedName>
    <alternativeName>
        <fullName evidence="5">30S ribosomal protein S8</fullName>
    </alternativeName>
</protein>
<keyword evidence="3" id="KW-0687">Ribonucleoprotein</keyword>
<keyword evidence="2 7" id="KW-0689">Ribosomal protein</keyword>
<evidence type="ECO:0000256" key="5">
    <source>
        <dbReference type="ARBA" id="ARBA00035525"/>
    </source>
</evidence>
<dbReference type="InterPro" id="IPR000630">
    <property type="entry name" value="Ribosomal_uS8"/>
</dbReference>
<sequence>MYNFHLSDFISRFNNCIFSSKKILYLRNSIFILSIIKFFKIKGYISKFTCLGKNILVIISYKGNLPVVRKIKIVSKPGRRVYSKVKDLSISSFYNEVFSTDIGIVDTKYAISINKCGEFLFKIYLNV</sequence>
<dbReference type="Gene3D" id="3.30.1490.10">
    <property type="match status" value="1"/>
</dbReference>